<accession>A4RR98</accession>
<dbReference type="AlphaFoldDB" id="A4RR98"/>
<keyword evidence="3" id="KW-1185">Reference proteome</keyword>
<dbReference type="EMBL" id="CP000581">
    <property type="protein sequence ID" value="ABO93826.1"/>
    <property type="molecule type" value="Genomic_DNA"/>
</dbReference>
<organism evidence="2 3">
    <name type="scientific">Ostreococcus lucimarinus (strain CCE9901)</name>
    <dbReference type="NCBI Taxonomy" id="436017"/>
    <lineage>
        <taxon>Eukaryota</taxon>
        <taxon>Viridiplantae</taxon>
        <taxon>Chlorophyta</taxon>
        <taxon>Mamiellophyceae</taxon>
        <taxon>Mamiellales</taxon>
        <taxon>Bathycoccaceae</taxon>
        <taxon>Ostreococcus</taxon>
    </lineage>
</organism>
<gene>
    <name evidence="2" type="ORF">OSTLU_92142</name>
</gene>
<protein>
    <submittedName>
        <fullName evidence="2">Uncharacterized protein</fullName>
    </submittedName>
</protein>
<sequence>MGAAKSKSASIVNASKPARALPRPGATPIAPYVPPDTFVQASPVDDARADDTALREMMSKLVVRTTDVSAEDYGYAPSPASAVKRREPPGTEALLKPRDVAEALERHRASAFSDAIVEEIARERRGKLDSKVLGLMMKHVRAHAYAEEEDERRPGGTLRVGRW</sequence>
<evidence type="ECO:0000313" key="3">
    <source>
        <dbReference type="Proteomes" id="UP000001568"/>
    </source>
</evidence>
<proteinExistence type="predicted"/>
<feature type="region of interest" description="Disordered" evidence="1">
    <location>
        <begin position="1"/>
        <end position="43"/>
    </location>
</feature>
<dbReference type="RefSeq" id="XP_001415534.1">
    <property type="nucleotide sequence ID" value="XM_001415497.1"/>
</dbReference>
<name>A4RR98_OSTLU</name>
<dbReference type="Gramene" id="ABO93826">
    <property type="protein sequence ID" value="ABO93826"/>
    <property type="gene ID" value="OSTLU_92142"/>
</dbReference>
<dbReference type="KEGG" id="olu:OSTLU_92142"/>
<evidence type="ECO:0000313" key="2">
    <source>
        <dbReference type="EMBL" id="ABO93826.1"/>
    </source>
</evidence>
<dbReference type="Proteomes" id="UP000001568">
    <property type="component" value="Chromosome 1"/>
</dbReference>
<reference evidence="2 3" key="1">
    <citation type="journal article" date="2007" name="Proc. Natl. Acad. Sci. U.S.A.">
        <title>The tiny eukaryote Ostreococcus provides genomic insights into the paradox of plankton speciation.</title>
        <authorList>
            <person name="Palenik B."/>
            <person name="Grimwood J."/>
            <person name="Aerts A."/>
            <person name="Rouze P."/>
            <person name="Salamov A."/>
            <person name="Putnam N."/>
            <person name="Dupont C."/>
            <person name="Jorgensen R."/>
            <person name="Derelle E."/>
            <person name="Rombauts S."/>
            <person name="Zhou K."/>
            <person name="Otillar R."/>
            <person name="Merchant S.S."/>
            <person name="Podell S."/>
            <person name="Gaasterland T."/>
            <person name="Napoli C."/>
            <person name="Gendler K."/>
            <person name="Manuell A."/>
            <person name="Tai V."/>
            <person name="Vallon O."/>
            <person name="Piganeau G."/>
            <person name="Jancek S."/>
            <person name="Heijde M."/>
            <person name="Jabbari K."/>
            <person name="Bowler C."/>
            <person name="Lohr M."/>
            <person name="Robbens S."/>
            <person name="Werner G."/>
            <person name="Dubchak I."/>
            <person name="Pazour G.J."/>
            <person name="Ren Q."/>
            <person name="Paulsen I."/>
            <person name="Delwiche C."/>
            <person name="Schmutz J."/>
            <person name="Rokhsar D."/>
            <person name="Van de Peer Y."/>
            <person name="Moreau H."/>
            <person name="Grigoriev I.V."/>
        </authorList>
    </citation>
    <scope>NUCLEOTIDE SEQUENCE [LARGE SCALE GENOMIC DNA]</scope>
    <source>
        <strain evidence="2 3">CCE9901</strain>
    </source>
</reference>
<dbReference type="HOGENOM" id="CLU_1629818_0_0_1"/>
<dbReference type="GeneID" id="4999929"/>
<evidence type="ECO:0000256" key="1">
    <source>
        <dbReference type="SAM" id="MobiDB-lite"/>
    </source>
</evidence>